<name>A0A0B7FEH8_THACB</name>
<evidence type="ECO:0000256" key="1">
    <source>
        <dbReference type="SAM" id="MobiDB-lite"/>
    </source>
</evidence>
<organism evidence="2 3">
    <name type="scientific">Thanatephorus cucumeris (strain AG1-IB / isolate 7/3/14)</name>
    <name type="common">Lettuce bottom rot fungus</name>
    <name type="synonym">Rhizoctonia solani</name>
    <dbReference type="NCBI Taxonomy" id="1108050"/>
    <lineage>
        <taxon>Eukaryota</taxon>
        <taxon>Fungi</taxon>
        <taxon>Dikarya</taxon>
        <taxon>Basidiomycota</taxon>
        <taxon>Agaricomycotina</taxon>
        <taxon>Agaricomycetes</taxon>
        <taxon>Cantharellales</taxon>
        <taxon>Ceratobasidiaceae</taxon>
        <taxon>Rhizoctonia</taxon>
        <taxon>Rhizoctonia solani AG-1</taxon>
    </lineage>
</organism>
<feature type="compositionally biased region" description="Polar residues" evidence="1">
    <location>
        <begin position="579"/>
        <end position="602"/>
    </location>
</feature>
<feature type="region of interest" description="Disordered" evidence="1">
    <location>
        <begin position="72"/>
        <end position="100"/>
    </location>
</feature>
<feature type="compositionally biased region" description="Polar residues" evidence="1">
    <location>
        <begin position="195"/>
        <end position="205"/>
    </location>
</feature>
<dbReference type="AlphaFoldDB" id="A0A0B7FEH8"/>
<dbReference type="Proteomes" id="UP000059188">
    <property type="component" value="Unassembled WGS sequence"/>
</dbReference>
<feature type="region of interest" description="Disordered" evidence="1">
    <location>
        <begin position="579"/>
        <end position="657"/>
    </location>
</feature>
<evidence type="ECO:0000313" key="2">
    <source>
        <dbReference type="EMBL" id="CEL56446.1"/>
    </source>
</evidence>
<reference evidence="2 3" key="1">
    <citation type="submission" date="2014-11" db="EMBL/GenBank/DDBJ databases">
        <authorList>
            <person name="Wibberg Daniel"/>
        </authorList>
    </citation>
    <scope>NUCLEOTIDE SEQUENCE [LARGE SCALE GENOMIC DNA]</scope>
    <source>
        <strain evidence="2">Rhizoctonia solani AG1-IB 7/3/14</strain>
    </source>
</reference>
<evidence type="ECO:0000313" key="3">
    <source>
        <dbReference type="Proteomes" id="UP000059188"/>
    </source>
</evidence>
<feature type="region of interest" description="Disordered" evidence="1">
    <location>
        <begin position="189"/>
        <end position="222"/>
    </location>
</feature>
<accession>A0A0B7FEH8</accession>
<gene>
    <name evidence="2" type="ORF">RSOLAG1IB_11918</name>
</gene>
<feature type="region of interest" description="Disordered" evidence="1">
    <location>
        <begin position="794"/>
        <end position="833"/>
    </location>
</feature>
<feature type="compositionally biased region" description="Low complexity" evidence="1">
    <location>
        <begin position="450"/>
        <end position="467"/>
    </location>
</feature>
<sequence length="833" mass="90746">MGTKRPHSSIHTSLNKQIVVKFNPELCPDIPRLSATQFFAIFDLENMEEERHIEEAHLEILERVIESAEQIDGHDAPISAAIRSRDPNRSPSPPHRPARRRRLMMQGEHNEYDYNDIDITHGLVSEHEVDGTHMPDATSWFNSVHMDYMAPATDIILANNTNSIIDISASSHEASPLPMSPDASLEWTEAPMTHPNHSSPVSMSDRTPHTERSVPRISSKAPNPATLHNILASVSKPEAPNRELINSMTGAKFPQSIPNVANLDLPFSNLRDLGLLKSSYPTSKSWKDHEWDPIIRRYIGPDVTTEAFMMALHTPQTLRADTMFSSDWVELTTRVLKFQRNVSVPAAVRQFWIIIHTFYDIFERYAQSASPKVACSSPALAIYAKVRVEKQLANGPIGRFQAWNVDAWFKDPDTAWFVVIHKQMLANPILLDPRNRKTSFSILTAENTQNSSATSAPPSSSNISSSTSIPSLTVDFTYNRPTYGRRSAPANHRPSALGAVSSSIAPASAVTSQARVALPSSHVAASSTHTIPSRTYVAASPAPAITSLDYVPQPPPRPTPTRANTAALVDRRLSILQSSTHATPQASSVPSANTAPTNSTLGRATPPHSARPASHLATSTRIAHRNGLATPSPSVPPTCTGFPNHPTHASVPDHTTPFASRQMRTPIELMATTGELVRQAGSMADSHKALMAGKNRALDAFTAHHLANARRAEGLLIVELCRAIHDMQQDTRERKDSTAAAVISLAETTKTLHGQVEGSLGRYFDNDDNFDFGSLLESTSMVLSLPSMPPAPSLLPSLSTVNDGSNHAPSLIVGDDSPPPSPVQESAVEHTHS</sequence>
<proteinExistence type="predicted"/>
<keyword evidence="3" id="KW-1185">Reference proteome</keyword>
<protein>
    <submittedName>
        <fullName evidence="2">Uncharacterized protein</fullName>
    </submittedName>
</protein>
<feature type="region of interest" description="Disordered" evidence="1">
    <location>
        <begin position="447"/>
        <end position="467"/>
    </location>
</feature>
<dbReference type="STRING" id="1108050.A0A0B7FEH8"/>
<dbReference type="EMBL" id="LN679319">
    <property type="protein sequence ID" value="CEL56446.1"/>
    <property type="molecule type" value="Genomic_DNA"/>
</dbReference>